<dbReference type="CDD" id="cd07042">
    <property type="entry name" value="STAS_SulP_like_sulfate_transporter"/>
    <property type="match status" value="1"/>
</dbReference>
<feature type="transmembrane region" description="Helical" evidence="5">
    <location>
        <begin position="103"/>
        <end position="123"/>
    </location>
</feature>
<evidence type="ECO:0000256" key="1">
    <source>
        <dbReference type="ARBA" id="ARBA00004141"/>
    </source>
</evidence>
<name>A0ABV9FRY9_9NOCA</name>
<dbReference type="PROSITE" id="PS50801">
    <property type="entry name" value="STAS"/>
    <property type="match status" value="1"/>
</dbReference>
<sequence length="497" mass="52327">MLDTLPVAADATSVRSALRSPRRLTTEILAGLVTALALIPEVISFAVIAGVDPKVALYTSCIMAMTIAFVGGRPAMVSAAAGATALVVAPLVASHGIDYLIAAVWLAGALQIAFALAGLARLVRFIPRSVMIGFVNALAILIFGAQLRHLVDVPWLVYPLVAAGLAMIVFVPRLTRSVPAPLIAIVVLTAVVTLFHLDVPDVADQGELPAGLPTWMIPDVPWTWATLAVVAPFAIGLALVGLLESLLTAKLVDDITDTPSDKTRESWGQGVANMAGALFGGMGGCAMIGQTMVNVKEGRARTRISTFLAGSFLLVLCVTAGDVVGAIPMAALVAVMLVIAVTTFDWRSVAPRTLRLMPRSETLVMAVTVVGTLATENLAVGVFLGVVTATVAFARRVAQTATVTAGDRDRDGRVERVYRVTGQLFWASSNELVHRFDYDADPDAVVVDLTDAEVWDASTVATLDAVREKYEARGKSVRIVGLSGAGLDRLERLSGRL</sequence>
<keyword evidence="3 5" id="KW-1133">Transmembrane helix</keyword>
<evidence type="ECO:0000256" key="2">
    <source>
        <dbReference type="ARBA" id="ARBA00022692"/>
    </source>
</evidence>
<dbReference type="Proteomes" id="UP001595914">
    <property type="component" value="Unassembled WGS sequence"/>
</dbReference>
<dbReference type="PANTHER" id="PTHR43310:SF1">
    <property type="entry name" value="SULFATE TRANSPORTER YBAR-RELATED"/>
    <property type="match status" value="1"/>
</dbReference>
<proteinExistence type="predicted"/>
<keyword evidence="8" id="KW-1185">Reference proteome</keyword>
<comment type="subcellular location">
    <subcellularLocation>
        <location evidence="1">Membrane</location>
        <topology evidence="1">Multi-pass membrane protein</topology>
    </subcellularLocation>
</comment>
<feature type="transmembrane region" description="Helical" evidence="5">
    <location>
        <begin position="304"/>
        <end position="321"/>
    </location>
</feature>
<feature type="transmembrane region" description="Helical" evidence="5">
    <location>
        <begin position="222"/>
        <end position="243"/>
    </location>
</feature>
<feature type="transmembrane region" description="Helical" evidence="5">
    <location>
        <begin position="153"/>
        <end position="171"/>
    </location>
</feature>
<dbReference type="SUPFAM" id="SSF52091">
    <property type="entry name" value="SpoIIaa-like"/>
    <property type="match status" value="1"/>
</dbReference>
<evidence type="ECO:0000256" key="5">
    <source>
        <dbReference type="SAM" id="Phobius"/>
    </source>
</evidence>
<dbReference type="Pfam" id="PF00916">
    <property type="entry name" value="Sulfate_transp"/>
    <property type="match status" value="2"/>
</dbReference>
<evidence type="ECO:0000313" key="7">
    <source>
        <dbReference type="EMBL" id="MFC4603014.1"/>
    </source>
</evidence>
<gene>
    <name evidence="7" type="ORF">ACFO6S_04860</name>
</gene>
<comment type="caution">
    <text evidence="7">The sequence shown here is derived from an EMBL/GenBank/DDBJ whole genome shotgun (WGS) entry which is preliminary data.</text>
</comment>
<dbReference type="InterPro" id="IPR036513">
    <property type="entry name" value="STAS_dom_sf"/>
</dbReference>
<dbReference type="PANTHER" id="PTHR43310">
    <property type="entry name" value="SULFATE TRANSPORTER YBAR-RELATED"/>
    <property type="match status" value="1"/>
</dbReference>
<evidence type="ECO:0000259" key="6">
    <source>
        <dbReference type="PROSITE" id="PS50801"/>
    </source>
</evidence>
<dbReference type="InterPro" id="IPR011547">
    <property type="entry name" value="SLC26A/SulP_dom"/>
</dbReference>
<evidence type="ECO:0000256" key="3">
    <source>
        <dbReference type="ARBA" id="ARBA00022989"/>
    </source>
</evidence>
<accession>A0ABV9FRY9</accession>
<feature type="transmembrane region" description="Helical" evidence="5">
    <location>
        <begin position="28"/>
        <end position="49"/>
    </location>
</feature>
<dbReference type="EMBL" id="JBHSFO010000002">
    <property type="protein sequence ID" value="MFC4603014.1"/>
    <property type="molecule type" value="Genomic_DNA"/>
</dbReference>
<dbReference type="InterPro" id="IPR002645">
    <property type="entry name" value="STAS_dom"/>
</dbReference>
<feature type="domain" description="STAS" evidence="6">
    <location>
        <begin position="417"/>
        <end position="497"/>
    </location>
</feature>
<feature type="transmembrane region" description="Helical" evidence="5">
    <location>
        <begin position="130"/>
        <end position="147"/>
    </location>
</feature>
<evidence type="ECO:0000256" key="4">
    <source>
        <dbReference type="ARBA" id="ARBA00023136"/>
    </source>
</evidence>
<feature type="transmembrane region" description="Helical" evidence="5">
    <location>
        <begin position="367"/>
        <end position="394"/>
    </location>
</feature>
<organism evidence="7 8">
    <name type="scientific">Rhodococcus kronopolitis</name>
    <dbReference type="NCBI Taxonomy" id="1460226"/>
    <lineage>
        <taxon>Bacteria</taxon>
        <taxon>Bacillati</taxon>
        <taxon>Actinomycetota</taxon>
        <taxon>Actinomycetes</taxon>
        <taxon>Mycobacteriales</taxon>
        <taxon>Nocardiaceae</taxon>
        <taxon>Rhodococcus</taxon>
    </lineage>
</organism>
<keyword evidence="2 5" id="KW-0812">Transmembrane</keyword>
<protein>
    <submittedName>
        <fullName evidence="7">SulP family inorganic anion transporter</fullName>
    </submittedName>
</protein>
<feature type="transmembrane region" description="Helical" evidence="5">
    <location>
        <begin position="178"/>
        <end position="197"/>
    </location>
</feature>
<dbReference type="InterPro" id="IPR052706">
    <property type="entry name" value="Membrane-Transporter-like"/>
</dbReference>
<keyword evidence="4 5" id="KW-0472">Membrane</keyword>
<dbReference type="RefSeq" id="WP_378414657.1">
    <property type="nucleotide sequence ID" value="NZ_JBHSFO010000002.1"/>
</dbReference>
<dbReference type="Pfam" id="PF01740">
    <property type="entry name" value="STAS"/>
    <property type="match status" value="1"/>
</dbReference>
<feature type="transmembrane region" description="Helical" evidence="5">
    <location>
        <begin position="55"/>
        <end position="72"/>
    </location>
</feature>
<dbReference type="Gene3D" id="3.30.750.24">
    <property type="entry name" value="STAS domain"/>
    <property type="match status" value="1"/>
</dbReference>
<evidence type="ECO:0000313" key="8">
    <source>
        <dbReference type="Proteomes" id="UP001595914"/>
    </source>
</evidence>
<reference evidence="8" key="1">
    <citation type="journal article" date="2019" name="Int. J. Syst. Evol. Microbiol.">
        <title>The Global Catalogue of Microorganisms (GCM) 10K type strain sequencing project: providing services to taxonomists for standard genome sequencing and annotation.</title>
        <authorList>
            <consortium name="The Broad Institute Genomics Platform"/>
            <consortium name="The Broad Institute Genome Sequencing Center for Infectious Disease"/>
            <person name="Wu L."/>
            <person name="Ma J."/>
        </authorList>
    </citation>
    <scope>NUCLEOTIDE SEQUENCE [LARGE SCALE GENOMIC DNA]</scope>
    <source>
        <strain evidence="8">CCUG 54520</strain>
    </source>
</reference>